<dbReference type="Pfam" id="PF05623">
    <property type="entry name" value="DUF789"/>
    <property type="match status" value="2"/>
</dbReference>
<dbReference type="PANTHER" id="PTHR31343">
    <property type="entry name" value="T15D22.8"/>
    <property type="match status" value="1"/>
</dbReference>
<evidence type="ECO:0000313" key="2">
    <source>
        <dbReference type="Proteomes" id="UP000266723"/>
    </source>
</evidence>
<dbReference type="EMBL" id="QGKV02002055">
    <property type="protein sequence ID" value="KAF3493075.1"/>
    <property type="molecule type" value="Genomic_DNA"/>
</dbReference>
<protein>
    <submittedName>
        <fullName evidence="1">Uncharacterized protein</fullName>
    </submittedName>
</protein>
<name>A0ABQ7A627_BRACR</name>
<comment type="caution">
    <text evidence="1">The sequence shown here is derived from an EMBL/GenBank/DDBJ whole genome shotgun (WGS) entry which is preliminary data.</text>
</comment>
<evidence type="ECO:0000313" key="1">
    <source>
        <dbReference type="EMBL" id="KAF3493075.1"/>
    </source>
</evidence>
<keyword evidence="2" id="KW-1185">Reference proteome</keyword>
<accession>A0ABQ7A627</accession>
<sequence>MWWWSSSPTKVRSNLERFLRGITPKPPSSSKSKSCENDLNSVWTQHSKDETEYFRLSELWDCFDELSAYGLGSKVELNNGESVTQYYVPYLSAIQLYTSKSPAFSRNQSDVVDFESECWSDDSEIEKLSRSTSSGSSKIWDSVSDDSACDTPSMRDKLGSIEFQYFESTKPHLRVPLITKVTELAEKYPRLLTLRSVDLSPASWMAIAWYPIYHIPSQKADKDLSTCFLSYHTLSSALQGNLVEGEDKNKKSMEEETLWFDDEPVVTKRLPLAPFGLVTYKMQGGLWGKQESGDQERLVYLGRAAESWLKQLNVHDHHDYSFFSSCDNDLNSLWIQESKDETEYFKLSDLWDCFDELSAYGLGSKVDLNNGESVMQYYVPYLSAIQIYTRIAPAISRNQSEVVDCESECWTDDSETEKFSRSISSGSSKVWDSVSDDSAYELDGISSPVRDKLGYVEFQYFESAKPHLRVPLTTKVNELAEKYPGLMTLRSVDLSPASWMAIAWYPIYHIPSRMTDQDLTTCFLSYHTLSSALQGDLVEGDNENNKTMEEETFHCDDEPVVTKRLPLAPFGLVTYKLHGGLWGNQESCDQERLLYLGSAAESWLKQLNVHDHHDYSFFTMNKSL</sequence>
<dbReference type="InterPro" id="IPR008507">
    <property type="entry name" value="DUF789"/>
</dbReference>
<dbReference type="PANTHER" id="PTHR31343:SF29">
    <property type="entry name" value="DUF789 DOMAIN-CONTAINING PROTEIN"/>
    <property type="match status" value="1"/>
</dbReference>
<dbReference type="Proteomes" id="UP000266723">
    <property type="component" value="Unassembled WGS sequence"/>
</dbReference>
<proteinExistence type="predicted"/>
<organism evidence="1 2">
    <name type="scientific">Brassica cretica</name>
    <name type="common">Mustard</name>
    <dbReference type="NCBI Taxonomy" id="69181"/>
    <lineage>
        <taxon>Eukaryota</taxon>
        <taxon>Viridiplantae</taxon>
        <taxon>Streptophyta</taxon>
        <taxon>Embryophyta</taxon>
        <taxon>Tracheophyta</taxon>
        <taxon>Spermatophyta</taxon>
        <taxon>Magnoliopsida</taxon>
        <taxon>eudicotyledons</taxon>
        <taxon>Gunneridae</taxon>
        <taxon>Pentapetalae</taxon>
        <taxon>rosids</taxon>
        <taxon>malvids</taxon>
        <taxon>Brassicales</taxon>
        <taxon>Brassicaceae</taxon>
        <taxon>Brassiceae</taxon>
        <taxon>Brassica</taxon>
    </lineage>
</organism>
<reference evidence="1 2" key="1">
    <citation type="journal article" date="2020" name="BMC Genomics">
        <title>Intraspecific diversification of the crop wild relative Brassica cretica Lam. using demographic model selection.</title>
        <authorList>
            <person name="Kioukis A."/>
            <person name="Michalopoulou V.A."/>
            <person name="Briers L."/>
            <person name="Pirintsos S."/>
            <person name="Studholme D.J."/>
            <person name="Pavlidis P."/>
            <person name="Sarris P.F."/>
        </authorList>
    </citation>
    <scope>NUCLEOTIDE SEQUENCE [LARGE SCALE GENOMIC DNA]</scope>
    <source>
        <strain evidence="2">cv. PFS-1207/04</strain>
    </source>
</reference>
<gene>
    <name evidence="1" type="ORF">DY000_02055022</name>
</gene>